<protein>
    <recommendedName>
        <fullName evidence="2 7">Glutamate racemase</fullName>
        <ecNumber evidence="2 7">5.1.1.3</ecNumber>
    </recommendedName>
</protein>
<name>A0A7X0NIS7_9GAMM</name>
<dbReference type="PROSITE" id="PS00924">
    <property type="entry name" value="ASP_GLU_RACEMASE_2"/>
    <property type="match status" value="1"/>
</dbReference>
<evidence type="ECO:0000256" key="6">
    <source>
        <dbReference type="ARBA" id="ARBA00023316"/>
    </source>
</evidence>
<gene>
    <name evidence="7" type="primary">murI</name>
    <name evidence="8" type="ORF">HNQ55_002708</name>
</gene>
<comment type="similarity">
    <text evidence="7">Belongs to the aspartate/glutamate racemases family.</text>
</comment>
<dbReference type="GO" id="GO:0071555">
    <property type="term" value="P:cell wall organization"/>
    <property type="evidence" value="ECO:0007669"/>
    <property type="project" value="UniProtKB-KW"/>
</dbReference>
<comment type="pathway">
    <text evidence="7">Cell wall biogenesis; peptidoglycan biosynthesis.</text>
</comment>
<dbReference type="RefSeq" id="WP_221435224.1">
    <property type="nucleotide sequence ID" value="NZ_AP027362.1"/>
</dbReference>
<dbReference type="EMBL" id="JACHHU010000025">
    <property type="protein sequence ID" value="MBB6544180.1"/>
    <property type="molecule type" value="Genomic_DNA"/>
</dbReference>
<evidence type="ECO:0000256" key="5">
    <source>
        <dbReference type="ARBA" id="ARBA00023235"/>
    </source>
</evidence>
<feature type="binding site" evidence="7">
    <location>
        <begin position="14"/>
        <end position="15"/>
    </location>
    <ligand>
        <name>substrate</name>
    </ligand>
</feature>
<comment type="caution">
    <text evidence="8">The sequence shown here is derived from an EMBL/GenBank/DDBJ whole genome shotgun (WGS) entry which is preliminary data.</text>
</comment>
<evidence type="ECO:0000256" key="7">
    <source>
        <dbReference type="HAMAP-Rule" id="MF_00258"/>
    </source>
</evidence>
<evidence type="ECO:0000256" key="2">
    <source>
        <dbReference type="ARBA" id="ARBA00013090"/>
    </source>
</evidence>
<organism evidence="8 9">
    <name type="scientific">Thalassotalea piscium</name>
    <dbReference type="NCBI Taxonomy" id="1230533"/>
    <lineage>
        <taxon>Bacteria</taxon>
        <taxon>Pseudomonadati</taxon>
        <taxon>Pseudomonadota</taxon>
        <taxon>Gammaproteobacteria</taxon>
        <taxon>Alteromonadales</taxon>
        <taxon>Colwelliaceae</taxon>
        <taxon>Thalassotalea</taxon>
    </lineage>
</organism>
<dbReference type="PANTHER" id="PTHR21198:SF3">
    <property type="entry name" value="GLUTAMATE RACEMASE"/>
    <property type="match status" value="1"/>
</dbReference>
<dbReference type="Pfam" id="PF01177">
    <property type="entry name" value="Asp_Glu_race"/>
    <property type="match status" value="1"/>
</dbReference>
<evidence type="ECO:0000256" key="4">
    <source>
        <dbReference type="ARBA" id="ARBA00022984"/>
    </source>
</evidence>
<keyword evidence="4 7" id="KW-0573">Peptidoglycan synthesis</keyword>
<dbReference type="InterPro" id="IPR018187">
    <property type="entry name" value="Asp/Glu_racemase_AS_1"/>
</dbReference>
<proteinExistence type="inferred from homology"/>
<dbReference type="InterPro" id="IPR033134">
    <property type="entry name" value="Asp/Glu_racemase_AS_2"/>
</dbReference>
<dbReference type="InterPro" id="IPR004391">
    <property type="entry name" value="Glu_race"/>
</dbReference>
<dbReference type="SUPFAM" id="SSF53681">
    <property type="entry name" value="Aspartate/glutamate racemase"/>
    <property type="match status" value="2"/>
</dbReference>
<keyword evidence="6 7" id="KW-0961">Cell wall biogenesis/degradation</keyword>
<dbReference type="GO" id="GO:0009252">
    <property type="term" value="P:peptidoglycan biosynthetic process"/>
    <property type="evidence" value="ECO:0007669"/>
    <property type="project" value="UniProtKB-UniRule"/>
</dbReference>
<evidence type="ECO:0000313" key="9">
    <source>
        <dbReference type="Proteomes" id="UP000537141"/>
    </source>
</evidence>
<dbReference type="Gene3D" id="3.40.50.1860">
    <property type="match status" value="2"/>
</dbReference>
<dbReference type="UniPathway" id="UPA00219"/>
<accession>A0A7X0NIS7</accession>
<keyword evidence="9" id="KW-1185">Reference proteome</keyword>
<feature type="binding site" evidence="7">
    <location>
        <begin position="46"/>
        <end position="47"/>
    </location>
    <ligand>
        <name>substrate</name>
    </ligand>
</feature>
<dbReference type="FunFam" id="3.40.50.1860:FF:000001">
    <property type="entry name" value="Glutamate racemase"/>
    <property type="match status" value="1"/>
</dbReference>
<dbReference type="InterPro" id="IPR001920">
    <property type="entry name" value="Asp/Glu_race"/>
</dbReference>
<dbReference type="Proteomes" id="UP000537141">
    <property type="component" value="Unassembled WGS sequence"/>
</dbReference>
<dbReference type="GO" id="GO:0008360">
    <property type="term" value="P:regulation of cell shape"/>
    <property type="evidence" value="ECO:0007669"/>
    <property type="project" value="UniProtKB-KW"/>
</dbReference>
<feature type="active site" description="Proton donor/acceptor" evidence="7">
    <location>
        <position position="187"/>
    </location>
</feature>
<dbReference type="EC" id="5.1.1.3" evidence="2 7"/>
<feature type="active site" description="Proton donor/acceptor" evidence="7">
    <location>
        <position position="77"/>
    </location>
</feature>
<dbReference type="PANTHER" id="PTHR21198">
    <property type="entry name" value="GLUTAMATE RACEMASE"/>
    <property type="match status" value="1"/>
</dbReference>
<dbReference type="InterPro" id="IPR015942">
    <property type="entry name" value="Asp/Glu/hydantoin_racemase"/>
</dbReference>
<dbReference type="HAMAP" id="MF_00258">
    <property type="entry name" value="Glu_racemase"/>
    <property type="match status" value="1"/>
</dbReference>
<evidence type="ECO:0000256" key="3">
    <source>
        <dbReference type="ARBA" id="ARBA00022960"/>
    </source>
</evidence>
<evidence type="ECO:0000256" key="1">
    <source>
        <dbReference type="ARBA" id="ARBA00001602"/>
    </source>
</evidence>
<feature type="binding site" evidence="7">
    <location>
        <begin position="188"/>
        <end position="189"/>
    </location>
    <ligand>
        <name>substrate</name>
    </ligand>
</feature>
<comment type="function">
    <text evidence="7">Provides the (R)-glutamate required for cell wall biosynthesis.</text>
</comment>
<keyword evidence="5 7" id="KW-0413">Isomerase</keyword>
<dbReference type="AlphaFoldDB" id="A0A7X0NIS7"/>
<sequence>MSAIYNNHPIGIFDSGVGGLSIAKSISALVPNESFIYLADSLNAPYGNLTSQQIKERVNKIAQWFIKQNAKAIVIACNTATVNAIDQLRTLVNIPIIGVEPGIKPAVEKSATHKIAIMVTQATATNERFINLVNSHKQNTDVIIQACPGLVEVVESDNIDSEHCTNLLKLYLTPLVNANIDTLVLGCTHYPFLSDQIQCVIGDTVTLVETATPVAKQLQRQLAMYQLSAHPDNVAQLLFYSTKISEQQEIIFSQLWEKKITLKKLAI</sequence>
<comment type="catalytic activity">
    <reaction evidence="1 7">
        <text>L-glutamate = D-glutamate</text>
        <dbReference type="Rhea" id="RHEA:12813"/>
        <dbReference type="ChEBI" id="CHEBI:29985"/>
        <dbReference type="ChEBI" id="CHEBI:29986"/>
        <dbReference type="EC" id="5.1.1.3"/>
    </reaction>
</comment>
<dbReference type="GO" id="GO:0008881">
    <property type="term" value="F:glutamate racemase activity"/>
    <property type="evidence" value="ECO:0007669"/>
    <property type="project" value="UniProtKB-UniRule"/>
</dbReference>
<dbReference type="NCBIfam" id="TIGR00067">
    <property type="entry name" value="glut_race"/>
    <property type="match status" value="1"/>
</dbReference>
<feature type="binding site" evidence="7">
    <location>
        <begin position="78"/>
        <end position="79"/>
    </location>
    <ligand>
        <name>substrate</name>
    </ligand>
</feature>
<dbReference type="PROSITE" id="PS00923">
    <property type="entry name" value="ASP_GLU_RACEMASE_1"/>
    <property type="match status" value="1"/>
</dbReference>
<evidence type="ECO:0000313" key="8">
    <source>
        <dbReference type="EMBL" id="MBB6544180.1"/>
    </source>
</evidence>
<keyword evidence="3 7" id="KW-0133">Cell shape</keyword>
<reference evidence="8 9" key="1">
    <citation type="submission" date="2020-08" db="EMBL/GenBank/DDBJ databases">
        <title>Genomic Encyclopedia of Type Strains, Phase IV (KMG-IV): sequencing the most valuable type-strain genomes for metagenomic binning, comparative biology and taxonomic classification.</title>
        <authorList>
            <person name="Goeker M."/>
        </authorList>
    </citation>
    <scope>NUCLEOTIDE SEQUENCE [LARGE SCALE GENOMIC DNA]</scope>
    <source>
        <strain evidence="8 9">DSM 26287</strain>
    </source>
</reference>